<feature type="region of interest" description="Disordered" evidence="1">
    <location>
        <begin position="94"/>
        <end position="143"/>
    </location>
</feature>
<name>A0A5J4NRS1_9TREM</name>
<feature type="compositionally biased region" description="Polar residues" evidence="1">
    <location>
        <begin position="98"/>
        <end position="113"/>
    </location>
</feature>
<evidence type="ECO:0000313" key="3">
    <source>
        <dbReference type="Proteomes" id="UP000324629"/>
    </source>
</evidence>
<feature type="compositionally biased region" description="Low complexity" evidence="1">
    <location>
        <begin position="114"/>
        <end position="143"/>
    </location>
</feature>
<proteinExistence type="predicted"/>
<organism evidence="2 3">
    <name type="scientific">Paragonimus westermani</name>
    <dbReference type="NCBI Taxonomy" id="34504"/>
    <lineage>
        <taxon>Eukaryota</taxon>
        <taxon>Metazoa</taxon>
        <taxon>Spiralia</taxon>
        <taxon>Lophotrochozoa</taxon>
        <taxon>Platyhelminthes</taxon>
        <taxon>Trematoda</taxon>
        <taxon>Digenea</taxon>
        <taxon>Plagiorchiida</taxon>
        <taxon>Troglotremata</taxon>
        <taxon>Troglotrematidae</taxon>
        <taxon>Paragonimus</taxon>
    </lineage>
</organism>
<evidence type="ECO:0000256" key="1">
    <source>
        <dbReference type="SAM" id="MobiDB-lite"/>
    </source>
</evidence>
<keyword evidence="3" id="KW-1185">Reference proteome</keyword>
<comment type="caution">
    <text evidence="2">The sequence shown here is derived from an EMBL/GenBank/DDBJ whole genome shotgun (WGS) entry which is preliminary data.</text>
</comment>
<sequence>MIIQQFYQGTRENWSPSLGAQSDTTSATLPPRSLPVALCGPVVSMMTNNVESVRECLPFSHPDSINLSRACCFGHSSAVTVDLPCPLPHTGIPVEPRQSLTGSTRSVPTAITWQSSTRSSSTRGRSLSTQSSLRRCSDLSSSDVSGFLPSLRTGDSVVDPELLGLVENEVELDDDLPPPSSSVVKTHSTELVPVRNVSPFESAFMLAEGRDRGFRGLANTLSYSIVRGAIRTVEWGDQCAKVVLSQAMAQASQHLVSPSLLGRNQRLLPSGRGRRRRYRSVLFSPYPILRCRSAEEYSSTFDTNRRKPYCTRHQSRKPLSPSYIRSLETSVRLFPQVKQFKAKGLDPDCVRPSGFVTTGWNKYTVNPTGDPQLKVLTQWIAAAAATASVTVKNRGPFIGNSNSQTSVGFAGEESPSAWEYHISPVVVCTNNDPRLEQLGAVVRLVYSTDCSAGTLLSLLCDYAAYRRGSTGVQFQSEFSLFDYLLERLHTPTGPSMSS</sequence>
<gene>
    <name evidence="2" type="ORF">DEA37_0003729</name>
</gene>
<dbReference type="AlphaFoldDB" id="A0A5J4NRS1"/>
<dbReference type="EMBL" id="QNGE01001359">
    <property type="protein sequence ID" value="KAA3677748.1"/>
    <property type="molecule type" value="Genomic_DNA"/>
</dbReference>
<evidence type="ECO:0000313" key="2">
    <source>
        <dbReference type="EMBL" id="KAA3677748.1"/>
    </source>
</evidence>
<dbReference type="Proteomes" id="UP000324629">
    <property type="component" value="Unassembled WGS sequence"/>
</dbReference>
<accession>A0A5J4NRS1</accession>
<reference evidence="2 3" key="1">
    <citation type="journal article" date="2019" name="Gigascience">
        <title>Whole-genome sequence of the oriental lung fluke Paragonimus westermani.</title>
        <authorList>
            <person name="Oey H."/>
            <person name="Zakrzewski M."/>
            <person name="Narain K."/>
            <person name="Devi K.R."/>
            <person name="Agatsuma T."/>
            <person name="Nawaratna S."/>
            <person name="Gobert G.N."/>
            <person name="Jones M.K."/>
            <person name="Ragan M.A."/>
            <person name="McManus D.P."/>
            <person name="Krause L."/>
        </authorList>
    </citation>
    <scope>NUCLEOTIDE SEQUENCE [LARGE SCALE GENOMIC DNA]</scope>
    <source>
        <strain evidence="2 3">IND2009</strain>
    </source>
</reference>
<protein>
    <submittedName>
        <fullName evidence="2">Uncharacterized protein</fullName>
    </submittedName>
</protein>